<feature type="domain" description="YdhG-like" evidence="1">
    <location>
        <begin position="16"/>
        <end position="110"/>
    </location>
</feature>
<dbReference type="Gene3D" id="3.90.1150.200">
    <property type="match status" value="1"/>
</dbReference>
<dbReference type="Proteomes" id="UP001255246">
    <property type="component" value="Unassembled WGS sequence"/>
</dbReference>
<evidence type="ECO:0000313" key="3">
    <source>
        <dbReference type="Proteomes" id="UP001255246"/>
    </source>
</evidence>
<protein>
    <submittedName>
        <fullName evidence="2">DUF1801 domain-containing protein</fullName>
    </submittedName>
</protein>
<dbReference type="EMBL" id="JAVRHR010000003">
    <property type="protein sequence ID" value="MDT0608062.1"/>
    <property type="molecule type" value="Genomic_DNA"/>
</dbReference>
<sequence>MNPAEEYILSRDEPYRSILLHLKAVIETVIPEVDMKYKWNIPCFYAGKQPICYLNASYKGKYVDMAFWNSAYLTKHIALMVSQDRKVVKSLRYSSLEEIKDTILIDVLEESYALRAKGFYKKN</sequence>
<reference evidence="2 3" key="1">
    <citation type="submission" date="2023-09" db="EMBL/GenBank/DDBJ databases">
        <authorList>
            <person name="Rey-Velasco X."/>
        </authorList>
    </citation>
    <scope>NUCLEOTIDE SEQUENCE [LARGE SCALE GENOMIC DNA]</scope>
    <source>
        <strain evidence="2 3">F388</strain>
    </source>
</reference>
<comment type="caution">
    <text evidence="2">The sequence shown here is derived from an EMBL/GenBank/DDBJ whole genome shotgun (WGS) entry which is preliminary data.</text>
</comment>
<proteinExistence type="predicted"/>
<name>A0ABU3AD04_9FLAO</name>
<dbReference type="Pfam" id="PF08818">
    <property type="entry name" value="DUF1801"/>
    <property type="match status" value="1"/>
</dbReference>
<evidence type="ECO:0000313" key="2">
    <source>
        <dbReference type="EMBL" id="MDT0608062.1"/>
    </source>
</evidence>
<dbReference type="RefSeq" id="WP_311352437.1">
    <property type="nucleotide sequence ID" value="NZ_JAVRHR010000003.1"/>
</dbReference>
<dbReference type="SUPFAM" id="SSF159888">
    <property type="entry name" value="YdhG-like"/>
    <property type="match status" value="1"/>
</dbReference>
<gene>
    <name evidence="2" type="ORF">RM706_13525</name>
</gene>
<dbReference type="InterPro" id="IPR014922">
    <property type="entry name" value="YdhG-like"/>
</dbReference>
<organism evidence="2 3">
    <name type="scientific">Croceitalea rosinachiae</name>
    <dbReference type="NCBI Taxonomy" id="3075596"/>
    <lineage>
        <taxon>Bacteria</taxon>
        <taxon>Pseudomonadati</taxon>
        <taxon>Bacteroidota</taxon>
        <taxon>Flavobacteriia</taxon>
        <taxon>Flavobacteriales</taxon>
        <taxon>Flavobacteriaceae</taxon>
        <taxon>Croceitalea</taxon>
    </lineage>
</organism>
<evidence type="ECO:0000259" key="1">
    <source>
        <dbReference type="Pfam" id="PF08818"/>
    </source>
</evidence>
<accession>A0ABU3AD04</accession>
<keyword evidence="3" id="KW-1185">Reference proteome</keyword>